<feature type="transmembrane region" description="Helical" evidence="1">
    <location>
        <begin position="89"/>
        <end position="109"/>
    </location>
</feature>
<feature type="transmembrane region" description="Helical" evidence="1">
    <location>
        <begin position="5"/>
        <end position="24"/>
    </location>
</feature>
<comment type="caution">
    <text evidence="3">The sequence shown here is derived from an EMBL/GenBank/DDBJ whole genome shotgun (WGS) entry which is preliminary data.</text>
</comment>
<proteinExistence type="predicted"/>
<keyword evidence="1" id="KW-0472">Membrane</keyword>
<sequence>MSIDIVLMLLLTFLCMIFVLTPINNTPFRIIFSLILILFAPGYSSIAALFPKDYDLKGTERIALSFGISIVIAPIIGLLLNYTPFGIKLGPISISLSLFTILMSIIAYIRRLKTPENERFTIDFNCYFNRIKESFRKESGTDKILSIILVISIILAFSATAYMMIPKEGEKFTEFYILGPNGKASDYPINLTVGQDGNVTIGIINHEYADVNYTIVIKLNNQTIDNETIILYNNQSYEKPFKFAASSLGQKQELEFLLYKLPDNTNIYRSLHLWINTK</sequence>
<feature type="transmembrane region" description="Helical" evidence="1">
    <location>
        <begin position="62"/>
        <end position="83"/>
    </location>
</feature>
<evidence type="ECO:0000313" key="3">
    <source>
        <dbReference type="EMBL" id="PAV04104.1"/>
    </source>
</evidence>
<feature type="domain" description="DUF1616" evidence="2">
    <location>
        <begin position="10"/>
        <end position="276"/>
    </location>
</feature>
<keyword evidence="1" id="KW-1133">Transmembrane helix</keyword>
<evidence type="ECO:0000256" key="1">
    <source>
        <dbReference type="SAM" id="Phobius"/>
    </source>
</evidence>
<name>A0A2A2H471_METBR</name>
<dbReference type="AlphaFoldDB" id="A0A2A2H471"/>
<feature type="transmembrane region" description="Helical" evidence="1">
    <location>
        <begin position="30"/>
        <end position="50"/>
    </location>
</feature>
<accession>A0A2A2H471</accession>
<keyword evidence="1" id="KW-0812">Transmembrane</keyword>
<protein>
    <recommendedName>
        <fullName evidence="2">DUF1616 domain-containing protein</fullName>
    </recommendedName>
</protein>
<evidence type="ECO:0000313" key="4">
    <source>
        <dbReference type="Proteomes" id="UP000217784"/>
    </source>
</evidence>
<dbReference type="EMBL" id="LMVM01000033">
    <property type="protein sequence ID" value="PAV04104.1"/>
    <property type="molecule type" value="Genomic_DNA"/>
</dbReference>
<dbReference type="InterPro" id="IPR036259">
    <property type="entry name" value="MFS_trans_sf"/>
</dbReference>
<evidence type="ECO:0000259" key="2">
    <source>
        <dbReference type="Pfam" id="PF07760"/>
    </source>
</evidence>
<gene>
    <name evidence="3" type="ORF">ASJ80_02785</name>
</gene>
<feature type="transmembrane region" description="Helical" evidence="1">
    <location>
        <begin position="144"/>
        <end position="165"/>
    </location>
</feature>
<dbReference type="Proteomes" id="UP000217784">
    <property type="component" value="Unassembled WGS sequence"/>
</dbReference>
<dbReference type="Pfam" id="PF07760">
    <property type="entry name" value="DUF1616"/>
    <property type="match status" value="1"/>
</dbReference>
<organism evidence="3 4">
    <name type="scientific">Methanobacterium bryantii</name>
    <dbReference type="NCBI Taxonomy" id="2161"/>
    <lineage>
        <taxon>Archaea</taxon>
        <taxon>Methanobacteriati</taxon>
        <taxon>Methanobacteriota</taxon>
        <taxon>Methanomada group</taxon>
        <taxon>Methanobacteria</taxon>
        <taxon>Methanobacteriales</taxon>
        <taxon>Methanobacteriaceae</taxon>
        <taxon>Methanobacterium</taxon>
    </lineage>
</organism>
<dbReference type="SUPFAM" id="SSF103473">
    <property type="entry name" value="MFS general substrate transporter"/>
    <property type="match status" value="1"/>
</dbReference>
<keyword evidence="4" id="KW-1185">Reference proteome</keyword>
<reference evidence="3 4" key="1">
    <citation type="journal article" date="2017" name="BMC Genomics">
        <title>Genomic analysis of methanogenic archaea reveals a shift towards energy conservation.</title>
        <authorList>
            <person name="Gilmore S.P."/>
            <person name="Henske J.K."/>
            <person name="Sexton J.A."/>
            <person name="Solomon K.V."/>
            <person name="Seppala S."/>
            <person name="Yoo J.I."/>
            <person name="Huyett L.M."/>
            <person name="Pressman A."/>
            <person name="Cogan J.Z."/>
            <person name="Kivenson V."/>
            <person name="Peng X."/>
            <person name="Tan Y."/>
            <person name="Valentine D.L."/>
            <person name="O'Malley M.A."/>
        </authorList>
    </citation>
    <scope>NUCLEOTIDE SEQUENCE [LARGE SCALE GENOMIC DNA]</scope>
    <source>
        <strain evidence="3 4">M.o.H.</strain>
    </source>
</reference>
<dbReference type="InterPro" id="IPR014495">
    <property type="entry name" value="UCP018671"/>
</dbReference>
<dbReference type="PIRSF" id="PIRSF018671">
    <property type="entry name" value="UCP018671"/>
    <property type="match status" value="1"/>
</dbReference>
<dbReference type="InterPro" id="IPR011674">
    <property type="entry name" value="DUF1616"/>
</dbReference>